<feature type="transmembrane region" description="Helical" evidence="1">
    <location>
        <begin position="326"/>
        <end position="346"/>
    </location>
</feature>
<feature type="domain" description="CAAX prenyl protease 2/Lysostaphin resistance protein A-like" evidence="2">
    <location>
        <begin position="152"/>
        <end position="239"/>
    </location>
</feature>
<evidence type="ECO:0000256" key="1">
    <source>
        <dbReference type="SAM" id="Phobius"/>
    </source>
</evidence>
<dbReference type="InterPro" id="IPR052710">
    <property type="entry name" value="CAAX_protease"/>
</dbReference>
<evidence type="ECO:0000313" key="3">
    <source>
        <dbReference type="EMBL" id="NSJ50489.1"/>
    </source>
</evidence>
<dbReference type="Pfam" id="PF02517">
    <property type="entry name" value="Rce1-like"/>
    <property type="match status" value="1"/>
</dbReference>
<accession>A0ABX2HM02</accession>
<dbReference type="InterPro" id="IPR003675">
    <property type="entry name" value="Rce1/LyrA-like_dom"/>
</dbReference>
<proteinExistence type="predicted"/>
<evidence type="ECO:0000313" key="4">
    <source>
        <dbReference type="Proteomes" id="UP000669239"/>
    </source>
</evidence>
<keyword evidence="3" id="KW-0482">Metalloprotease</keyword>
<dbReference type="GO" id="GO:0008237">
    <property type="term" value="F:metallopeptidase activity"/>
    <property type="evidence" value="ECO:0007669"/>
    <property type="project" value="UniProtKB-KW"/>
</dbReference>
<dbReference type="Proteomes" id="UP000669239">
    <property type="component" value="Unassembled WGS sequence"/>
</dbReference>
<keyword evidence="3" id="KW-0378">Hydrolase</keyword>
<keyword evidence="1" id="KW-1133">Transmembrane helix</keyword>
<keyword evidence="1" id="KW-0472">Membrane</keyword>
<feature type="transmembrane region" description="Helical" evidence="1">
    <location>
        <begin position="106"/>
        <end position="127"/>
    </location>
</feature>
<dbReference type="PANTHER" id="PTHR36435:SF1">
    <property type="entry name" value="CAAX AMINO TERMINAL PROTEASE FAMILY PROTEIN"/>
    <property type="match status" value="1"/>
</dbReference>
<keyword evidence="3" id="KW-0645">Protease</keyword>
<comment type="caution">
    <text evidence="3">The sequence shown here is derived from an EMBL/GenBank/DDBJ whole genome shotgun (WGS) entry which is preliminary data.</text>
</comment>
<feature type="transmembrane region" description="Helical" evidence="1">
    <location>
        <begin position="71"/>
        <end position="94"/>
    </location>
</feature>
<name>A0ABX2HM02_9FIRM</name>
<sequence length="348" mass="38215">MIQEEDRMAMQLEEEARALGKRQRKQFSHVGLVAAAFMIVTFLAQIAVISFAGFINYLLGGIIDLFSGPGILLLSAIPMYFVAFPVSVALIQLIPRCGRAQSQPWGIGKFAACLVISVGIGLAGNLLGQFVEWFKPSVGDDSQLNELLMNSGLWMTVLFTVLMAPVVEELFFRKLLMDRLLGYGEGPAILMSGLMFGMAHGNFSQFFYAFGIGVLWAYVYAKTGKVGYTIAFHMIFNFLGGAIAVELTKGASGAFENSWFVQGVGRMLSLDFGAVIAAVSGFLMTGYFVFMVACLVGGIVLLILYRRKIQIEPGTWPIRKGARFKTVVLNVGMILYFLVCISLFVMNW</sequence>
<feature type="transmembrane region" description="Helical" evidence="1">
    <location>
        <begin position="205"/>
        <end position="221"/>
    </location>
</feature>
<dbReference type="EMBL" id="JAAITT010000026">
    <property type="protein sequence ID" value="NSJ50489.1"/>
    <property type="molecule type" value="Genomic_DNA"/>
</dbReference>
<feature type="transmembrane region" description="Helical" evidence="1">
    <location>
        <begin position="147"/>
        <end position="168"/>
    </location>
</feature>
<keyword evidence="1" id="KW-0812">Transmembrane</keyword>
<feature type="transmembrane region" description="Helical" evidence="1">
    <location>
        <begin position="30"/>
        <end position="59"/>
    </location>
</feature>
<feature type="transmembrane region" description="Helical" evidence="1">
    <location>
        <begin position="228"/>
        <end position="252"/>
    </location>
</feature>
<organism evidence="3 4">
    <name type="scientific">Enterocloster aldenensis</name>
    <dbReference type="NCBI Taxonomy" id="358742"/>
    <lineage>
        <taxon>Bacteria</taxon>
        <taxon>Bacillati</taxon>
        <taxon>Bacillota</taxon>
        <taxon>Clostridia</taxon>
        <taxon>Lachnospirales</taxon>
        <taxon>Lachnospiraceae</taxon>
        <taxon>Enterocloster</taxon>
    </lineage>
</organism>
<feature type="transmembrane region" description="Helical" evidence="1">
    <location>
        <begin position="272"/>
        <end position="305"/>
    </location>
</feature>
<feature type="transmembrane region" description="Helical" evidence="1">
    <location>
        <begin position="180"/>
        <end position="199"/>
    </location>
</feature>
<evidence type="ECO:0000259" key="2">
    <source>
        <dbReference type="Pfam" id="PF02517"/>
    </source>
</evidence>
<protein>
    <submittedName>
        <fullName evidence="3">CPBP family intramembrane metalloprotease</fullName>
    </submittedName>
</protein>
<dbReference type="PANTHER" id="PTHR36435">
    <property type="entry name" value="SLR1288 PROTEIN"/>
    <property type="match status" value="1"/>
</dbReference>
<gene>
    <name evidence="3" type="ORF">G5B36_17530</name>
</gene>
<keyword evidence="4" id="KW-1185">Reference proteome</keyword>
<reference evidence="3 4" key="1">
    <citation type="journal article" date="2020" name="Cell Host Microbe">
        <title>Functional and Genomic Variation between Human-Derived Isolates of Lachnospiraceae Reveals Inter- and Intra-Species Diversity.</title>
        <authorList>
            <person name="Sorbara M.T."/>
            <person name="Littmann E.R."/>
            <person name="Fontana E."/>
            <person name="Moody T.U."/>
            <person name="Kohout C.E."/>
            <person name="Gjonbalaj M."/>
            <person name="Eaton V."/>
            <person name="Seok R."/>
            <person name="Leiner I.M."/>
            <person name="Pamer E.G."/>
        </authorList>
    </citation>
    <scope>NUCLEOTIDE SEQUENCE [LARGE SCALE GENOMIC DNA]</scope>
    <source>
        <strain evidence="3 4">MSK.1.17</strain>
    </source>
</reference>